<dbReference type="GO" id="GO:0003964">
    <property type="term" value="F:RNA-directed DNA polymerase activity"/>
    <property type="evidence" value="ECO:0007669"/>
    <property type="project" value="UniProtKB-KW"/>
</dbReference>
<dbReference type="InterPro" id="IPR000123">
    <property type="entry name" value="Reverse_transcriptase_msDNA"/>
</dbReference>
<dbReference type="Proteomes" id="UP000245391">
    <property type="component" value="Unassembled WGS sequence"/>
</dbReference>
<keyword evidence="6 11" id="KW-0695">RNA-directed DNA polymerase</keyword>
<evidence type="ECO:0000256" key="8">
    <source>
        <dbReference type="ARBA" id="ARBA00034120"/>
    </source>
</evidence>
<dbReference type="OrthoDB" id="9780724at2"/>
<keyword evidence="4" id="KW-0479">Metal-binding</keyword>
<evidence type="ECO:0000256" key="2">
    <source>
        <dbReference type="ARBA" id="ARBA00022679"/>
    </source>
</evidence>
<evidence type="ECO:0000256" key="5">
    <source>
        <dbReference type="ARBA" id="ARBA00022842"/>
    </source>
</evidence>
<evidence type="ECO:0000256" key="9">
    <source>
        <dbReference type="ARBA" id="ARBA00048173"/>
    </source>
</evidence>
<dbReference type="InterPro" id="IPR043502">
    <property type="entry name" value="DNA/RNA_pol_sf"/>
</dbReference>
<accession>A0A317F747</accession>
<comment type="catalytic activity">
    <reaction evidence="9">
        <text>DNA(n) + a 2'-deoxyribonucleoside 5'-triphosphate = DNA(n+1) + diphosphate</text>
        <dbReference type="Rhea" id="RHEA:22508"/>
        <dbReference type="Rhea" id="RHEA-COMP:17339"/>
        <dbReference type="Rhea" id="RHEA-COMP:17340"/>
        <dbReference type="ChEBI" id="CHEBI:33019"/>
        <dbReference type="ChEBI" id="CHEBI:61560"/>
        <dbReference type="ChEBI" id="CHEBI:173112"/>
        <dbReference type="EC" id="2.7.7.49"/>
    </reaction>
</comment>
<evidence type="ECO:0000259" key="10">
    <source>
        <dbReference type="PROSITE" id="PS50878"/>
    </source>
</evidence>
<feature type="domain" description="Reverse transcriptase" evidence="10">
    <location>
        <begin position="61"/>
        <end position="271"/>
    </location>
</feature>
<dbReference type="PRINTS" id="PR00866">
    <property type="entry name" value="RNADNAPOLMS"/>
</dbReference>
<comment type="similarity">
    <text evidence="8">Belongs to the bacterial reverse transcriptase family.</text>
</comment>
<dbReference type="PANTHER" id="PTHR34047">
    <property type="entry name" value="NUCLEAR INTRON MATURASE 1, MITOCHONDRIAL-RELATED"/>
    <property type="match status" value="1"/>
</dbReference>
<dbReference type="InterPro" id="IPR000477">
    <property type="entry name" value="RT_dom"/>
</dbReference>
<dbReference type="SUPFAM" id="SSF56672">
    <property type="entry name" value="DNA/RNA polymerases"/>
    <property type="match status" value="1"/>
</dbReference>
<proteinExistence type="inferred from homology"/>
<dbReference type="GO" id="GO:0051607">
    <property type="term" value="P:defense response to virus"/>
    <property type="evidence" value="ECO:0007669"/>
    <property type="project" value="UniProtKB-KW"/>
</dbReference>
<protein>
    <recommendedName>
        <fullName evidence="1">RNA-directed DNA polymerase</fullName>
        <ecNumber evidence="1">2.7.7.49</ecNumber>
    </recommendedName>
</protein>
<gene>
    <name evidence="11" type="ORF">DF947_01605</name>
</gene>
<evidence type="ECO:0000256" key="6">
    <source>
        <dbReference type="ARBA" id="ARBA00022918"/>
    </source>
</evidence>
<comment type="caution">
    <text evidence="11">The sequence shown here is derived from an EMBL/GenBank/DDBJ whole genome shotgun (WGS) entry which is preliminary data.</text>
</comment>
<evidence type="ECO:0000313" key="12">
    <source>
        <dbReference type="Proteomes" id="UP000245391"/>
    </source>
</evidence>
<reference evidence="12" key="1">
    <citation type="submission" date="2018-05" db="EMBL/GenBank/DDBJ databases">
        <title>Pedobacter paludis sp. nov., isolated from wetland soil.</title>
        <authorList>
            <person name="Zhang Y."/>
        </authorList>
    </citation>
    <scope>NUCLEOTIDE SEQUENCE [LARGE SCALE GENOMIC DNA]</scope>
    <source>
        <strain evidence="12">R-8</strain>
    </source>
</reference>
<dbReference type="CDD" id="cd03487">
    <property type="entry name" value="RT_Bac_retron_II"/>
    <property type="match status" value="1"/>
</dbReference>
<evidence type="ECO:0000256" key="1">
    <source>
        <dbReference type="ARBA" id="ARBA00012493"/>
    </source>
</evidence>
<dbReference type="RefSeq" id="WP_109927935.1">
    <property type="nucleotide sequence ID" value="NZ_QGNY01000001.1"/>
</dbReference>
<organism evidence="11 12">
    <name type="scientific">Pedobacter paludis</name>
    <dbReference type="NCBI Taxonomy" id="2203212"/>
    <lineage>
        <taxon>Bacteria</taxon>
        <taxon>Pseudomonadati</taxon>
        <taxon>Bacteroidota</taxon>
        <taxon>Sphingobacteriia</taxon>
        <taxon>Sphingobacteriales</taxon>
        <taxon>Sphingobacteriaceae</taxon>
        <taxon>Pedobacter</taxon>
    </lineage>
</organism>
<dbReference type="Pfam" id="PF00078">
    <property type="entry name" value="RVT_1"/>
    <property type="match status" value="1"/>
</dbReference>
<keyword evidence="3" id="KW-0548">Nucleotidyltransferase</keyword>
<dbReference type="EC" id="2.7.7.49" evidence="1"/>
<dbReference type="GO" id="GO:0046872">
    <property type="term" value="F:metal ion binding"/>
    <property type="evidence" value="ECO:0007669"/>
    <property type="project" value="UniProtKB-KW"/>
</dbReference>
<evidence type="ECO:0000256" key="7">
    <source>
        <dbReference type="ARBA" id="ARBA00023118"/>
    </source>
</evidence>
<dbReference type="GO" id="GO:0003723">
    <property type="term" value="F:RNA binding"/>
    <property type="evidence" value="ECO:0007669"/>
    <property type="project" value="InterPro"/>
</dbReference>
<keyword evidence="7" id="KW-0051">Antiviral defense</keyword>
<name>A0A317F747_9SPHI</name>
<dbReference type="PANTHER" id="PTHR34047:SF7">
    <property type="entry name" value="RNA-DIRECTED DNA POLYMERASE"/>
    <property type="match status" value="1"/>
</dbReference>
<keyword evidence="2" id="KW-0808">Transferase</keyword>
<keyword evidence="5" id="KW-0460">Magnesium</keyword>
<evidence type="ECO:0000313" key="11">
    <source>
        <dbReference type="EMBL" id="PWS33348.1"/>
    </source>
</evidence>
<evidence type="ECO:0000256" key="4">
    <source>
        <dbReference type="ARBA" id="ARBA00022723"/>
    </source>
</evidence>
<keyword evidence="12" id="KW-1185">Reference proteome</keyword>
<dbReference type="PROSITE" id="PS50878">
    <property type="entry name" value="RT_POL"/>
    <property type="match status" value="1"/>
</dbReference>
<dbReference type="AlphaFoldDB" id="A0A317F747"/>
<dbReference type="InterPro" id="IPR051083">
    <property type="entry name" value="GrpII_Intron_Splice-Mob/Def"/>
</dbReference>
<dbReference type="EMBL" id="QGNY01000001">
    <property type="protein sequence ID" value="PWS33348.1"/>
    <property type="molecule type" value="Genomic_DNA"/>
</dbReference>
<sequence>MKESNYSWNEYKFRFEQKAIDFGHPLSKIEGLLLYAQKLFAANLPVIYDLRHLSYLTGYREEYMLRATSRPENFYRYFRIAKKNGHSREISEPLPGLKEIQYWLLDNVIKKLPPNKLNNAYLEGRSIISNAKFHTKQQKLLNIDIEKYFNNITKKQVEGFFSSLGYNLEVSSLIAGLLTMKDGLPQGSPSSPYLSSIMTVQIDVTLLAECRALGLRYSRYADDISISGEFNTEEVVKKVNAVLLANGFKANSRKTTVKKSHQRQMVTGVVVNKKLSVKKKVIKELRQELYYIHKYGLEQHLRRKEIQRRNYLNVLEGKLNYFCSVKRNNAELSYIRRMLSEIKIRESAEQLRSAFE</sequence>
<evidence type="ECO:0000256" key="3">
    <source>
        <dbReference type="ARBA" id="ARBA00022695"/>
    </source>
</evidence>